<dbReference type="EMBL" id="JAATIS010000485">
    <property type="protein sequence ID" value="KAG2468675.1"/>
    <property type="molecule type" value="Genomic_DNA"/>
</dbReference>
<keyword evidence="3" id="KW-0442">Lipid degradation</keyword>
<dbReference type="InterPro" id="IPR002642">
    <property type="entry name" value="LysoPLipase_cat_dom"/>
</dbReference>
<feature type="non-terminal residue" evidence="5">
    <location>
        <position position="333"/>
    </location>
</feature>
<dbReference type="PANTHER" id="PTHR10728">
    <property type="entry name" value="CYTOSOLIC PHOSPHOLIPASE A2"/>
    <property type="match status" value="1"/>
</dbReference>
<sequence>QVPVVAVLGSGGGIRAMLSLLGSMEGLQETGLLDCVTYICGVSGSTWAMSQLYEEVDWSTKLPTKDISDKLVGEDFSWEYVKELIFEKGHLRKRMVKAASKEVFSLTDIWAATVSYLIGTENTSTLSNHQESANNGQNPYPVYAAIDKDTFDSEKEPHPPETWFEFTPHECGFPCHGIFVETSDFGSKFENGVKTEHHSEPDMCLLQGLWGSAMGDLTYLWHYLKDENINNIHNVIKKEFLSLVDAGLAINCAYPLMLQEKRKVDVIISLDYSNGDVFMTLNQAKAYADAYNLPFPPVDKKGQKPQDCNVYSDASTPTVIHMPLFNDSNKNGK</sequence>
<dbReference type="PROSITE" id="PS51210">
    <property type="entry name" value="PLA2C"/>
    <property type="match status" value="1"/>
</dbReference>
<dbReference type="GO" id="GO:0047498">
    <property type="term" value="F:calcium-dependent phospholipase A2 activity"/>
    <property type="evidence" value="ECO:0007669"/>
    <property type="project" value="TreeGrafter"/>
</dbReference>
<protein>
    <submittedName>
        <fullName evidence="5">PA24C phospholipase</fullName>
    </submittedName>
</protein>
<dbReference type="GO" id="GO:0005509">
    <property type="term" value="F:calcium ion binding"/>
    <property type="evidence" value="ECO:0007669"/>
    <property type="project" value="TreeGrafter"/>
</dbReference>
<gene>
    <name evidence="5" type="primary">Pla2g4c_0</name>
    <name evidence="5" type="ORF">GTO96_0015825</name>
</gene>
<dbReference type="GO" id="GO:0005544">
    <property type="term" value="F:calcium-dependent phospholipid binding"/>
    <property type="evidence" value="ECO:0007669"/>
    <property type="project" value="TreeGrafter"/>
</dbReference>
<proteinExistence type="predicted"/>
<dbReference type="Pfam" id="PF01735">
    <property type="entry name" value="PLA2_B"/>
    <property type="match status" value="1"/>
</dbReference>
<evidence type="ECO:0000259" key="4">
    <source>
        <dbReference type="PROSITE" id="PS51210"/>
    </source>
</evidence>
<evidence type="ECO:0000256" key="2">
    <source>
        <dbReference type="ARBA" id="ARBA00023098"/>
    </source>
</evidence>
<keyword evidence="6" id="KW-1185">Reference proteome</keyword>
<keyword evidence="1 3" id="KW-0378">Hydrolase</keyword>
<dbReference type="PANTHER" id="PTHR10728:SF39">
    <property type="entry name" value="CYTOSOLIC PHOSPHOLIPASE A2 GAMMA"/>
    <property type="match status" value="1"/>
</dbReference>
<evidence type="ECO:0000256" key="1">
    <source>
        <dbReference type="ARBA" id="ARBA00022801"/>
    </source>
</evidence>
<dbReference type="Proteomes" id="UP000886611">
    <property type="component" value="Unassembled WGS sequence"/>
</dbReference>
<feature type="domain" description="PLA2c" evidence="4">
    <location>
        <begin position="1"/>
        <end position="333"/>
    </location>
</feature>
<dbReference type="InterPro" id="IPR016035">
    <property type="entry name" value="Acyl_Trfase/lysoPLipase"/>
</dbReference>
<evidence type="ECO:0000313" key="5">
    <source>
        <dbReference type="EMBL" id="KAG2468675.1"/>
    </source>
</evidence>
<feature type="non-terminal residue" evidence="5">
    <location>
        <position position="1"/>
    </location>
</feature>
<accession>A0A8X7XGA8</accession>
<evidence type="ECO:0000256" key="3">
    <source>
        <dbReference type="PROSITE-ProRule" id="PRU00555"/>
    </source>
</evidence>
<organism evidence="5 6">
    <name type="scientific">Polypterus senegalus</name>
    <name type="common">Senegal bichir</name>
    <dbReference type="NCBI Taxonomy" id="55291"/>
    <lineage>
        <taxon>Eukaryota</taxon>
        <taxon>Metazoa</taxon>
        <taxon>Chordata</taxon>
        <taxon>Craniata</taxon>
        <taxon>Vertebrata</taxon>
        <taxon>Euteleostomi</taxon>
        <taxon>Actinopterygii</taxon>
        <taxon>Polypteriformes</taxon>
        <taxon>Polypteridae</taxon>
        <taxon>Polypterus</taxon>
    </lineage>
</organism>
<dbReference type="SUPFAM" id="SSF52151">
    <property type="entry name" value="FabD/lysophospholipase-like"/>
    <property type="match status" value="1"/>
</dbReference>
<dbReference type="GO" id="GO:0005654">
    <property type="term" value="C:nucleoplasm"/>
    <property type="evidence" value="ECO:0007669"/>
    <property type="project" value="TreeGrafter"/>
</dbReference>
<dbReference type="Gene3D" id="3.40.1090.10">
    <property type="entry name" value="Cytosolic phospholipase A2 catalytic domain"/>
    <property type="match status" value="1"/>
</dbReference>
<comment type="caution">
    <text evidence="5">The sequence shown here is derived from an EMBL/GenBank/DDBJ whole genome shotgun (WGS) entry which is preliminary data.</text>
</comment>
<dbReference type="AlphaFoldDB" id="A0A8X7XGA8"/>
<keyword evidence="2 3" id="KW-0443">Lipid metabolism</keyword>
<dbReference type="GO" id="GO:0046475">
    <property type="term" value="P:glycerophospholipid catabolic process"/>
    <property type="evidence" value="ECO:0007669"/>
    <property type="project" value="TreeGrafter"/>
</dbReference>
<reference evidence="5 6" key="1">
    <citation type="journal article" date="2021" name="Cell">
        <title>Tracing the genetic footprints of vertebrate landing in non-teleost ray-finned fishes.</title>
        <authorList>
            <person name="Bi X."/>
            <person name="Wang K."/>
            <person name="Yang L."/>
            <person name="Pan H."/>
            <person name="Jiang H."/>
            <person name="Wei Q."/>
            <person name="Fang M."/>
            <person name="Yu H."/>
            <person name="Zhu C."/>
            <person name="Cai Y."/>
            <person name="He Y."/>
            <person name="Gan X."/>
            <person name="Zeng H."/>
            <person name="Yu D."/>
            <person name="Zhu Y."/>
            <person name="Jiang H."/>
            <person name="Qiu Q."/>
            <person name="Yang H."/>
            <person name="Zhang Y.E."/>
            <person name="Wang W."/>
            <person name="Zhu M."/>
            <person name="He S."/>
            <person name="Zhang G."/>
        </authorList>
    </citation>
    <scope>NUCLEOTIDE SEQUENCE [LARGE SCALE GENOMIC DNA]</scope>
    <source>
        <strain evidence="5">Bchr_013</strain>
    </source>
</reference>
<name>A0A8X7XGA8_POLSE</name>
<dbReference type="GO" id="GO:0005635">
    <property type="term" value="C:nuclear envelope"/>
    <property type="evidence" value="ECO:0007669"/>
    <property type="project" value="TreeGrafter"/>
</dbReference>
<evidence type="ECO:0000313" key="6">
    <source>
        <dbReference type="Proteomes" id="UP000886611"/>
    </source>
</evidence>
<dbReference type="GO" id="GO:0005829">
    <property type="term" value="C:cytosol"/>
    <property type="evidence" value="ECO:0007669"/>
    <property type="project" value="TreeGrafter"/>
</dbReference>